<dbReference type="EMBL" id="BAABME010002716">
    <property type="protein sequence ID" value="GAA0155789.1"/>
    <property type="molecule type" value="Genomic_DNA"/>
</dbReference>
<name>A0AAV3PVJ2_LITER</name>
<accession>A0AAV3PVJ2</accession>
<comment type="caution">
    <text evidence="2">The sequence shown here is derived from an EMBL/GenBank/DDBJ whole genome shotgun (WGS) entry which is preliminary data.</text>
</comment>
<dbReference type="AlphaFoldDB" id="A0AAV3PVJ2"/>
<feature type="compositionally biased region" description="Polar residues" evidence="1">
    <location>
        <begin position="64"/>
        <end position="74"/>
    </location>
</feature>
<keyword evidence="3" id="KW-1185">Reference proteome</keyword>
<evidence type="ECO:0008006" key="4">
    <source>
        <dbReference type="Google" id="ProtNLM"/>
    </source>
</evidence>
<protein>
    <recommendedName>
        <fullName evidence="4">No apical meristem-associated C-terminal domain-containing protein</fullName>
    </recommendedName>
</protein>
<gene>
    <name evidence="2" type="ORF">LIER_13437</name>
</gene>
<evidence type="ECO:0000313" key="2">
    <source>
        <dbReference type="EMBL" id="GAA0155789.1"/>
    </source>
</evidence>
<organism evidence="2 3">
    <name type="scientific">Lithospermum erythrorhizon</name>
    <name type="common">Purple gromwell</name>
    <name type="synonym">Lithospermum officinale var. erythrorhizon</name>
    <dbReference type="NCBI Taxonomy" id="34254"/>
    <lineage>
        <taxon>Eukaryota</taxon>
        <taxon>Viridiplantae</taxon>
        <taxon>Streptophyta</taxon>
        <taxon>Embryophyta</taxon>
        <taxon>Tracheophyta</taxon>
        <taxon>Spermatophyta</taxon>
        <taxon>Magnoliopsida</taxon>
        <taxon>eudicotyledons</taxon>
        <taxon>Gunneridae</taxon>
        <taxon>Pentapetalae</taxon>
        <taxon>asterids</taxon>
        <taxon>lamiids</taxon>
        <taxon>Boraginales</taxon>
        <taxon>Boraginaceae</taxon>
        <taxon>Boraginoideae</taxon>
        <taxon>Lithospermeae</taxon>
        <taxon>Lithospermum</taxon>
    </lineage>
</organism>
<feature type="region of interest" description="Disordered" evidence="1">
    <location>
        <begin position="53"/>
        <end position="84"/>
    </location>
</feature>
<evidence type="ECO:0000256" key="1">
    <source>
        <dbReference type="SAM" id="MobiDB-lite"/>
    </source>
</evidence>
<sequence length="202" mass="22733">MFMALCGEGLHRKGLQLEEKISEETFPSHGAQFCTTRAYDKWLEAFHPKYRKETSLPLPPRGDNMTTNEPSESPLNLPPRPVHDGVDDNDDCNFKYIRTKEPAVADGPPVEGDLLPTNQTLNVVEDVQGHDLGHQRSCYGDFGDMSACHAGFKNLIKEKSKQIEATSEDLCLVGIKMVDLKKEMKMDLESKKRELGILKIIF</sequence>
<evidence type="ECO:0000313" key="3">
    <source>
        <dbReference type="Proteomes" id="UP001454036"/>
    </source>
</evidence>
<reference evidence="2 3" key="1">
    <citation type="submission" date="2024-01" db="EMBL/GenBank/DDBJ databases">
        <title>The complete chloroplast genome sequence of Lithospermum erythrorhizon: insights into the phylogenetic relationship among Boraginaceae species and the maternal lineages of purple gromwells.</title>
        <authorList>
            <person name="Okada T."/>
            <person name="Watanabe K."/>
        </authorList>
    </citation>
    <scope>NUCLEOTIDE SEQUENCE [LARGE SCALE GENOMIC DNA]</scope>
</reference>
<dbReference type="Proteomes" id="UP001454036">
    <property type="component" value="Unassembled WGS sequence"/>
</dbReference>
<proteinExistence type="predicted"/>